<evidence type="ECO:0000256" key="7">
    <source>
        <dbReference type="ARBA" id="ARBA00022989"/>
    </source>
</evidence>
<evidence type="ECO:0000313" key="13">
    <source>
        <dbReference type="Proteomes" id="UP001157974"/>
    </source>
</evidence>
<dbReference type="PROSITE" id="PS00211">
    <property type="entry name" value="ABC_TRANSPORTER_1"/>
    <property type="match status" value="1"/>
</dbReference>
<accession>A0AAV8UXL6</accession>
<evidence type="ECO:0000259" key="11">
    <source>
        <dbReference type="PROSITE" id="PS50893"/>
    </source>
</evidence>
<dbReference type="Proteomes" id="UP001157974">
    <property type="component" value="Unassembled WGS sequence"/>
</dbReference>
<evidence type="ECO:0000256" key="9">
    <source>
        <dbReference type="SAM" id="MobiDB-lite"/>
    </source>
</evidence>
<evidence type="ECO:0000256" key="8">
    <source>
        <dbReference type="ARBA" id="ARBA00023136"/>
    </source>
</evidence>
<evidence type="ECO:0000313" key="12">
    <source>
        <dbReference type="EMBL" id="KAJ8905276.1"/>
    </source>
</evidence>
<sequence>MGFPSRRKVRILVGVVVGSSGVVGIAVMRKMLKKMLREQKKLAGGGRGDVSKRDPKKDTPKIDGQFADRLKEILQICVPSIGSREGLIILAQSLCLLFRTLLTDLMAKVEGQCAESVTTMNWAGFARALVKFAIISAPASIVNAALKMFQALMGLSFRWRLSHFLHTKYMTNRAYYRANVLSGLTNADQRITEDVEKFCTVFAELFSYTFKPILDIIIFTRSISKVIGWRGQATLYGYFIICSMFLRGISPPLGLMTAQESSLSGNLRTAHARVKANAEEIAFNDPPGGDAERRSLDSWLKKLLRHMTLSSFQRFVQACADGYFVKYTASIIGLGIFALPFYLDPNRRGGKNLTNEYIQTIKLMMNTSAAIGQLVLAYKRILQLSGHTARVYELLEQIRQMSSRQATPFANKDGVASNGENGASLELALPQPQLLDGPVIDFENVTIHTPDRTLLVKGLTFSVMKGKSVIVLGPNGSGKSSLFRTLAELWPLESGSVTRPRREHIYFLSQKPYIYDGTLREQLLYPWLLRNARDEELRDCLEKVGIGYLLERYGWNAAERWDSLLSGGERQRLAMARLLYHKPDFAVLDECTSAVSADGERELYEVCAKSGITMFSIAHRPAVKKYHQAAIEFDGNQSWKYVTLNSDGEGAE</sequence>
<dbReference type="GO" id="GO:0005324">
    <property type="term" value="F:long-chain fatty acid transmembrane transporter activity"/>
    <property type="evidence" value="ECO:0007669"/>
    <property type="project" value="TreeGrafter"/>
</dbReference>
<keyword evidence="13" id="KW-1185">Reference proteome</keyword>
<feature type="transmembrane region" description="Helical" evidence="10">
    <location>
        <begin position="12"/>
        <end position="32"/>
    </location>
</feature>
<dbReference type="SUPFAM" id="SSF52540">
    <property type="entry name" value="P-loop containing nucleoside triphosphate hydrolases"/>
    <property type="match status" value="1"/>
</dbReference>
<dbReference type="PANTHER" id="PTHR11384:SF67">
    <property type="entry name" value="ATP-BINDING CASSETTE SUB-FAMILY D MEMBER 1"/>
    <property type="match status" value="1"/>
</dbReference>
<comment type="similarity">
    <text evidence="1">Belongs to the ABC transporter superfamily. ABCD family. Peroxisomal fatty acyl CoA transporter (TC 3.A.1.203) subfamily.</text>
</comment>
<reference evidence="12 13" key="1">
    <citation type="journal article" date="2023" name="Nat. Commun.">
        <title>Origin of minicircular mitochondrial genomes in red algae.</title>
        <authorList>
            <person name="Lee Y."/>
            <person name="Cho C.H."/>
            <person name="Lee Y.M."/>
            <person name="Park S.I."/>
            <person name="Yang J.H."/>
            <person name="West J.A."/>
            <person name="Bhattacharya D."/>
            <person name="Yoon H.S."/>
        </authorList>
    </citation>
    <scope>NUCLEOTIDE SEQUENCE [LARGE SCALE GENOMIC DNA]</scope>
    <source>
        <strain evidence="12 13">CCMP1338</strain>
        <tissue evidence="12">Whole cell</tissue>
    </source>
</reference>
<keyword evidence="6" id="KW-0067">ATP-binding</keyword>
<dbReference type="PANTHER" id="PTHR11384">
    <property type="entry name" value="ATP-BINDING CASSETTE, SUB-FAMILY D MEMBER"/>
    <property type="match status" value="1"/>
</dbReference>
<dbReference type="InterPro" id="IPR017871">
    <property type="entry name" value="ABC_transporter-like_CS"/>
</dbReference>
<dbReference type="Gene3D" id="3.40.50.300">
    <property type="entry name" value="P-loop containing nucleotide triphosphate hydrolases"/>
    <property type="match status" value="1"/>
</dbReference>
<dbReference type="InterPro" id="IPR011527">
    <property type="entry name" value="ABC1_TM_dom"/>
</dbReference>
<feature type="domain" description="ABC transporter" evidence="11">
    <location>
        <begin position="440"/>
        <end position="651"/>
    </location>
</feature>
<evidence type="ECO:0000256" key="2">
    <source>
        <dbReference type="ARBA" id="ARBA00014334"/>
    </source>
</evidence>
<keyword evidence="3" id="KW-0813">Transport</keyword>
<evidence type="ECO:0000256" key="10">
    <source>
        <dbReference type="SAM" id="Phobius"/>
    </source>
</evidence>
<keyword evidence="8 10" id="KW-0472">Membrane</keyword>
<evidence type="ECO:0000256" key="3">
    <source>
        <dbReference type="ARBA" id="ARBA00022448"/>
    </source>
</evidence>
<dbReference type="GO" id="GO:0006635">
    <property type="term" value="P:fatty acid beta-oxidation"/>
    <property type="evidence" value="ECO:0007669"/>
    <property type="project" value="TreeGrafter"/>
</dbReference>
<dbReference type="InterPro" id="IPR003439">
    <property type="entry name" value="ABC_transporter-like_ATP-bd"/>
</dbReference>
<evidence type="ECO:0000256" key="1">
    <source>
        <dbReference type="ARBA" id="ARBA00008575"/>
    </source>
</evidence>
<dbReference type="GO" id="GO:0015910">
    <property type="term" value="P:long-chain fatty acid import into peroxisome"/>
    <property type="evidence" value="ECO:0007669"/>
    <property type="project" value="TreeGrafter"/>
</dbReference>
<dbReference type="GO" id="GO:0016887">
    <property type="term" value="F:ATP hydrolysis activity"/>
    <property type="evidence" value="ECO:0007669"/>
    <property type="project" value="InterPro"/>
</dbReference>
<organism evidence="12 13">
    <name type="scientific">Rhodosorus marinus</name>
    <dbReference type="NCBI Taxonomy" id="101924"/>
    <lineage>
        <taxon>Eukaryota</taxon>
        <taxon>Rhodophyta</taxon>
        <taxon>Stylonematophyceae</taxon>
        <taxon>Stylonematales</taxon>
        <taxon>Stylonemataceae</taxon>
        <taxon>Rhodosorus</taxon>
    </lineage>
</organism>
<dbReference type="InterPro" id="IPR003593">
    <property type="entry name" value="AAA+_ATPase"/>
</dbReference>
<feature type="compositionally biased region" description="Basic and acidic residues" evidence="9">
    <location>
        <begin position="49"/>
        <end position="62"/>
    </location>
</feature>
<dbReference type="GO" id="GO:0005778">
    <property type="term" value="C:peroxisomal membrane"/>
    <property type="evidence" value="ECO:0007669"/>
    <property type="project" value="TreeGrafter"/>
</dbReference>
<gene>
    <name evidence="12" type="ORF">NDN08_001783</name>
</gene>
<dbReference type="SMART" id="SM00382">
    <property type="entry name" value="AAA"/>
    <property type="match status" value="1"/>
</dbReference>
<feature type="region of interest" description="Disordered" evidence="9">
    <location>
        <begin position="43"/>
        <end position="62"/>
    </location>
</feature>
<dbReference type="EMBL" id="JAMWBK010000005">
    <property type="protein sequence ID" value="KAJ8905276.1"/>
    <property type="molecule type" value="Genomic_DNA"/>
</dbReference>
<keyword evidence="5" id="KW-0547">Nucleotide-binding</keyword>
<dbReference type="InterPro" id="IPR027417">
    <property type="entry name" value="P-loop_NTPase"/>
</dbReference>
<dbReference type="Pfam" id="PF06472">
    <property type="entry name" value="ABC_membrane_2"/>
    <property type="match status" value="1"/>
</dbReference>
<evidence type="ECO:0000256" key="6">
    <source>
        <dbReference type="ARBA" id="ARBA00022840"/>
    </source>
</evidence>
<dbReference type="GO" id="GO:0140359">
    <property type="term" value="F:ABC-type transporter activity"/>
    <property type="evidence" value="ECO:0007669"/>
    <property type="project" value="InterPro"/>
</dbReference>
<evidence type="ECO:0000256" key="5">
    <source>
        <dbReference type="ARBA" id="ARBA00022741"/>
    </source>
</evidence>
<dbReference type="InterPro" id="IPR050835">
    <property type="entry name" value="ABC_transporter_sub-D"/>
</dbReference>
<name>A0AAV8UXL6_9RHOD</name>
<dbReference type="Pfam" id="PF00005">
    <property type="entry name" value="ABC_tran"/>
    <property type="match status" value="1"/>
</dbReference>
<dbReference type="CDD" id="cd03223">
    <property type="entry name" value="ABCD_peroxisomal_ALDP"/>
    <property type="match status" value="1"/>
</dbReference>
<keyword evidence="4 10" id="KW-0812">Transmembrane</keyword>
<evidence type="ECO:0000256" key="4">
    <source>
        <dbReference type="ARBA" id="ARBA00022692"/>
    </source>
</evidence>
<comment type="caution">
    <text evidence="12">The sequence shown here is derived from an EMBL/GenBank/DDBJ whole genome shotgun (WGS) entry which is preliminary data.</text>
</comment>
<dbReference type="GO" id="GO:0042760">
    <property type="term" value="P:very long-chain fatty acid catabolic process"/>
    <property type="evidence" value="ECO:0007669"/>
    <property type="project" value="TreeGrafter"/>
</dbReference>
<dbReference type="GO" id="GO:0005524">
    <property type="term" value="F:ATP binding"/>
    <property type="evidence" value="ECO:0007669"/>
    <property type="project" value="UniProtKB-KW"/>
</dbReference>
<protein>
    <recommendedName>
        <fullName evidence="2">Probable ATP-dependent transporter ycf16</fullName>
    </recommendedName>
</protein>
<dbReference type="PROSITE" id="PS50893">
    <property type="entry name" value="ABC_TRANSPORTER_2"/>
    <property type="match status" value="1"/>
</dbReference>
<dbReference type="GO" id="GO:0007031">
    <property type="term" value="P:peroxisome organization"/>
    <property type="evidence" value="ECO:0007669"/>
    <property type="project" value="TreeGrafter"/>
</dbReference>
<dbReference type="AlphaFoldDB" id="A0AAV8UXL6"/>
<proteinExistence type="inferred from homology"/>
<keyword evidence="7 10" id="KW-1133">Transmembrane helix</keyword>